<proteinExistence type="predicted"/>
<comment type="caution">
    <text evidence="1">The sequence shown here is derived from an EMBL/GenBank/DDBJ whole genome shotgun (WGS) entry which is preliminary data.</text>
</comment>
<evidence type="ECO:0000313" key="1">
    <source>
        <dbReference type="EMBL" id="GAH62110.1"/>
    </source>
</evidence>
<organism evidence="1">
    <name type="scientific">marine sediment metagenome</name>
    <dbReference type="NCBI Taxonomy" id="412755"/>
    <lineage>
        <taxon>unclassified sequences</taxon>
        <taxon>metagenomes</taxon>
        <taxon>ecological metagenomes</taxon>
    </lineage>
</organism>
<name>X1HYG5_9ZZZZ</name>
<protein>
    <submittedName>
        <fullName evidence="1">Uncharacterized protein</fullName>
    </submittedName>
</protein>
<gene>
    <name evidence="1" type="ORF">S03H2_51743</name>
</gene>
<dbReference type="EMBL" id="BARU01032846">
    <property type="protein sequence ID" value="GAH62110.1"/>
    <property type="molecule type" value="Genomic_DNA"/>
</dbReference>
<sequence length="90" mass="10242">MDVIKSRREERITRMGIIQATLDKAFKDGLSVDYDFLIAQACKDWGCTWRYVQDIIKILRISLAFTIETNAGVKQIIPPEKKDGKKQGPG</sequence>
<reference evidence="1" key="1">
    <citation type="journal article" date="2014" name="Front. Microbiol.">
        <title>High frequency of phylogenetically diverse reductive dehalogenase-homologous genes in deep subseafloor sedimentary metagenomes.</title>
        <authorList>
            <person name="Kawai M."/>
            <person name="Futagami T."/>
            <person name="Toyoda A."/>
            <person name="Takaki Y."/>
            <person name="Nishi S."/>
            <person name="Hori S."/>
            <person name="Arai W."/>
            <person name="Tsubouchi T."/>
            <person name="Morono Y."/>
            <person name="Uchiyama I."/>
            <person name="Ito T."/>
            <person name="Fujiyama A."/>
            <person name="Inagaki F."/>
            <person name="Takami H."/>
        </authorList>
    </citation>
    <scope>NUCLEOTIDE SEQUENCE</scope>
    <source>
        <strain evidence="1">Expedition CK06-06</strain>
    </source>
</reference>
<accession>X1HYG5</accession>
<dbReference type="AlphaFoldDB" id="X1HYG5"/>